<dbReference type="Proteomes" id="UP000547209">
    <property type="component" value="Unassembled WGS sequence"/>
</dbReference>
<dbReference type="PROSITE" id="PS51819">
    <property type="entry name" value="VOC"/>
    <property type="match status" value="1"/>
</dbReference>
<dbReference type="InterPro" id="IPR029068">
    <property type="entry name" value="Glyas_Bleomycin-R_OHBP_Dase"/>
</dbReference>
<dbReference type="InterPro" id="IPR041581">
    <property type="entry name" value="Glyoxalase_6"/>
</dbReference>
<dbReference type="Pfam" id="PF18029">
    <property type="entry name" value="Glyoxalase_6"/>
    <property type="match status" value="1"/>
</dbReference>
<dbReference type="PANTHER" id="PTHR34109">
    <property type="entry name" value="BNAUNNG04460D PROTEIN-RELATED"/>
    <property type="match status" value="1"/>
</dbReference>
<dbReference type="AlphaFoldDB" id="A0A7X0VDW2"/>
<evidence type="ECO:0000313" key="2">
    <source>
        <dbReference type="EMBL" id="MBB6670360.1"/>
    </source>
</evidence>
<accession>A0A7X0VDW2</accession>
<keyword evidence="3" id="KW-1185">Reference proteome</keyword>
<evidence type="ECO:0000313" key="3">
    <source>
        <dbReference type="Proteomes" id="UP000547209"/>
    </source>
</evidence>
<organism evidence="2 3">
    <name type="scientific">Cohnella nanjingensis</name>
    <dbReference type="NCBI Taxonomy" id="1387779"/>
    <lineage>
        <taxon>Bacteria</taxon>
        <taxon>Bacillati</taxon>
        <taxon>Bacillota</taxon>
        <taxon>Bacilli</taxon>
        <taxon>Bacillales</taxon>
        <taxon>Paenibacillaceae</taxon>
        <taxon>Cohnella</taxon>
    </lineage>
</organism>
<proteinExistence type="predicted"/>
<sequence>MSETHIAPWLSVSNAAEAAAYYKAAFSAVELYRLEEGGRLAVAQLSIGGGDFWIQEDPDSSPESIARGSVRMILTVQDPDSAFEQAVAAGATGVVPVGEGHGWRIGRIADPFGHHWEIGKRLI</sequence>
<gene>
    <name evidence="2" type="ORF">H7C19_06625</name>
</gene>
<name>A0A7X0VDW2_9BACL</name>
<comment type="caution">
    <text evidence="2">The sequence shown here is derived from an EMBL/GenBank/DDBJ whole genome shotgun (WGS) entry which is preliminary data.</text>
</comment>
<protein>
    <submittedName>
        <fullName evidence="2">VOC family protein</fullName>
    </submittedName>
</protein>
<reference evidence="2 3" key="1">
    <citation type="submission" date="2020-08" db="EMBL/GenBank/DDBJ databases">
        <title>Cohnella phylogeny.</title>
        <authorList>
            <person name="Dunlap C."/>
        </authorList>
    </citation>
    <scope>NUCLEOTIDE SEQUENCE [LARGE SCALE GENOMIC DNA]</scope>
    <source>
        <strain evidence="2 3">DSM 28246</strain>
    </source>
</reference>
<feature type="domain" description="VOC" evidence="1">
    <location>
        <begin position="2"/>
        <end position="121"/>
    </location>
</feature>
<dbReference type="PANTHER" id="PTHR34109:SF1">
    <property type="entry name" value="VOC DOMAIN-CONTAINING PROTEIN"/>
    <property type="match status" value="1"/>
</dbReference>
<dbReference type="SUPFAM" id="SSF54593">
    <property type="entry name" value="Glyoxalase/Bleomycin resistance protein/Dihydroxybiphenyl dioxygenase"/>
    <property type="match status" value="1"/>
</dbReference>
<dbReference type="Gene3D" id="3.10.180.10">
    <property type="entry name" value="2,3-Dihydroxybiphenyl 1,2-Dioxygenase, domain 1"/>
    <property type="match status" value="1"/>
</dbReference>
<dbReference type="EMBL" id="JACJVP010000007">
    <property type="protein sequence ID" value="MBB6670360.1"/>
    <property type="molecule type" value="Genomic_DNA"/>
</dbReference>
<evidence type="ECO:0000259" key="1">
    <source>
        <dbReference type="PROSITE" id="PS51819"/>
    </source>
</evidence>
<dbReference type="InterPro" id="IPR037523">
    <property type="entry name" value="VOC_core"/>
</dbReference>
<dbReference type="RefSeq" id="WP_185141793.1">
    <property type="nucleotide sequence ID" value="NZ_JACJVP010000007.1"/>
</dbReference>